<dbReference type="InterPro" id="IPR007492">
    <property type="entry name" value="LytTR_DNA-bd_dom"/>
</dbReference>
<evidence type="ECO:0000256" key="1">
    <source>
        <dbReference type="SAM" id="Phobius"/>
    </source>
</evidence>
<keyword evidence="1" id="KW-0812">Transmembrane</keyword>
<dbReference type="STRING" id="226505.SAMN05444394_1397"/>
<dbReference type="PROSITE" id="PS50930">
    <property type="entry name" value="HTH_LYTTR"/>
    <property type="match status" value="1"/>
</dbReference>
<feature type="domain" description="HTH LytTR-type" evidence="2">
    <location>
        <begin position="163"/>
        <end position="269"/>
    </location>
</feature>
<evidence type="ECO:0000259" key="2">
    <source>
        <dbReference type="PROSITE" id="PS50930"/>
    </source>
</evidence>
<proteinExistence type="predicted"/>
<dbReference type="Proteomes" id="UP000185221">
    <property type="component" value="Unassembled WGS sequence"/>
</dbReference>
<keyword evidence="3" id="KW-0238">DNA-binding</keyword>
<feature type="transmembrane region" description="Helical" evidence="1">
    <location>
        <begin position="14"/>
        <end position="32"/>
    </location>
</feature>
<feature type="transmembrane region" description="Helical" evidence="1">
    <location>
        <begin position="125"/>
        <end position="145"/>
    </location>
</feature>
<dbReference type="PANTHER" id="PTHR37299:SF1">
    <property type="entry name" value="STAGE 0 SPORULATION PROTEIN A HOMOLOG"/>
    <property type="match status" value="1"/>
</dbReference>
<keyword evidence="4" id="KW-1185">Reference proteome</keyword>
<dbReference type="SMART" id="SM00850">
    <property type="entry name" value="LytTR"/>
    <property type="match status" value="1"/>
</dbReference>
<keyword evidence="1" id="KW-0472">Membrane</keyword>
<accession>A0A1N6DUH0</accession>
<reference evidence="4" key="1">
    <citation type="submission" date="2016-11" db="EMBL/GenBank/DDBJ databases">
        <authorList>
            <person name="Varghese N."/>
            <person name="Submissions S."/>
        </authorList>
    </citation>
    <scope>NUCLEOTIDE SEQUENCE [LARGE SCALE GENOMIC DNA]</scope>
    <source>
        <strain evidence="4">DSM 15292</strain>
    </source>
</reference>
<dbReference type="AlphaFoldDB" id="A0A1N6DUH0"/>
<dbReference type="EMBL" id="FSRC01000001">
    <property type="protein sequence ID" value="SIN74334.1"/>
    <property type="molecule type" value="Genomic_DNA"/>
</dbReference>
<sequence>MPDLIKKAASSYRWVRNSIISLFIANILILIGKDDWIGRFKNPLHYLDMLVTFLSVYIILEIIDRVNFFLNKKFEWTKETFKRVIYQLLFAIIVPVILSILITFIQWEFIWHQDLFKDNYFKYEFFPQVLLILIINLFFVVIHLFKVRVPRDNEVNLSKTPSIIGRKGGKKIPVQVSEISYIQLKQGIVYLITFEGEEFFLSENLDHFEKILPPSHFFRANRQFIIRREACKSFASGTNGKVDVTIFPALATIQVSQKRAANFRSWIST</sequence>
<feature type="transmembrane region" description="Helical" evidence="1">
    <location>
        <begin position="44"/>
        <end position="63"/>
    </location>
</feature>
<organism evidence="3 4">
    <name type="scientific">Algoriphagus halophilus</name>
    <dbReference type="NCBI Taxonomy" id="226505"/>
    <lineage>
        <taxon>Bacteria</taxon>
        <taxon>Pseudomonadati</taxon>
        <taxon>Bacteroidota</taxon>
        <taxon>Cytophagia</taxon>
        <taxon>Cytophagales</taxon>
        <taxon>Cyclobacteriaceae</taxon>
        <taxon>Algoriphagus</taxon>
    </lineage>
</organism>
<dbReference type="Gene3D" id="2.40.50.1020">
    <property type="entry name" value="LytTr DNA-binding domain"/>
    <property type="match status" value="1"/>
</dbReference>
<dbReference type="InterPro" id="IPR046947">
    <property type="entry name" value="LytR-like"/>
</dbReference>
<name>A0A1N6DUH0_9BACT</name>
<dbReference type="OrthoDB" id="1420878at2"/>
<dbReference type="PANTHER" id="PTHR37299">
    <property type="entry name" value="TRANSCRIPTIONAL REGULATOR-RELATED"/>
    <property type="match status" value="1"/>
</dbReference>
<keyword evidence="1" id="KW-1133">Transmembrane helix</keyword>
<dbReference type="Pfam" id="PF04397">
    <property type="entry name" value="LytTR"/>
    <property type="match status" value="1"/>
</dbReference>
<feature type="transmembrane region" description="Helical" evidence="1">
    <location>
        <begin position="84"/>
        <end position="105"/>
    </location>
</feature>
<dbReference type="GO" id="GO:0000156">
    <property type="term" value="F:phosphorelay response regulator activity"/>
    <property type="evidence" value="ECO:0007669"/>
    <property type="project" value="InterPro"/>
</dbReference>
<dbReference type="RefSeq" id="WP_074224065.1">
    <property type="nucleotide sequence ID" value="NZ_FSRC01000001.1"/>
</dbReference>
<dbReference type="GO" id="GO:0003677">
    <property type="term" value="F:DNA binding"/>
    <property type="evidence" value="ECO:0007669"/>
    <property type="project" value="UniProtKB-KW"/>
</dbReference>
<gene>
    <name evidence="3" type="ORF">SAMN05444394_1397</name>
</gene>
<evidence type="ECO:0000313" key="4">
    <source>
        <dbReference type="Proteomes" id="UP000185221"/>
    </source>
</evidence>
<evidence type="ECO:0000313" key="3">
    <source>
        <dbReference type="EMBL" id="SIN74334.1"/>
    </source>
</evidence>
<protein>
    <submittedName>
        <fullName evidence="3">LytTr DNA-binding domain-containing protein</fullName>
    </submittedName>
</protein>